<keyword evidence="7" id="KW-0411">Iron-sulfur</keyword>
<dbReference type="SUPFAM" id="SSF52343">
    <property type="entry name" value="Ferredoxin reductase-like, C-terminal NADP-linked domain"/>
    <property type="match status" value="1"/>
</dbReference>
<dbReference type="PANTHER" id="PTHR47354:SF1">
    <property type="entry name" value="CARNITINE MONOOXYGENASE REDUCTASE SUBUNIT"/>
    <property type="match status" value="1"/>
</dbReference>
<dbReference type="SUPFAM" id="SSF54292">
    <property type="entry name" value="2Fe-2S ferredoxin-like"/>
    <property type="match status" value="1"/>
</dbReference>
<evidence type="ECO:0000256" key="1">
    <source>
        <dbReference type="ARBA" id="ARBA00001974"/>
    </source>
</evidence>
<dbReference type="Pfam" id="PF00111">
    <property type="entry name" value="Fer2"/>
    <property type="match status" value="1"/>
</dbReference>
<evidence type="ECO:0000256" key="2">
    <source>
        <dbReference type="ARBA" id="ARBA00022630"/>
    </source>
</evidence>
<dbReference type="RefSeq" id="WP_343960076.1">
    <property type="nucleotide sequence ID" value="NZ_BAAAMN010000071.1"/>
</dbReference>
<accession>A0ABP5GHY5</accession>
<evidence type="ECO:0000259" key="8">
    <source>
        <dbReference type="PROSITE" id="PS51085"/>
    </source>
</evidence>
<keyword evidence="11" id="KW-1185">Reference proteome</keyword>
<evidence type="ECO:0000256" key="7">
    <source>
        <dbReference type="ARBA" id="ARBA00023014"/>
    </source>
</evidence>
<dbReference type="Pfam" id="PF22290">
    <property type="entry name" value="DmmA-like_N"/>
    <property type="match status" value="1"/>
</dbReference>
<dbReference type="InterPro" id="IPR001041">
    <property type="entry name" value="2Fe-2S_ferredoxin-type"/>
</dbReference>
<dbReference type="InterPro" id="IPR039261">
    <property type="entry name" value="FNR_nucleotide-bd"/>
</dbReference>
<keyword evidence="3" id="KW-0001">2Fe-2S</keyword>
<organism evidence="10 11">
    <name type="scientific">Yaniella flava</name>
    <dbReference type="NCBI Taxonomy" id="287930"/>
    <lineage>
        <taxon>Bacteria</taxon>
        <taxon>Bacillati</taxon>
        <taxon>Actinomycetota</taxon>
        <taxon>Actinomycetes</taxon>
        <taxon>Micrococcales</taxon>
        <taxon>Micrococcaceae</taxon>
        <taxon>Yaniella</taxon>
    </lineage>
</organism>
<feature type="domain" description="2Fe-2S ferredoxin-type" evidence="8">
    <location>
        <begin position="234"/>
        <end position="321"/>
    </location>
</feature>
<dbReference type="Gene3D" id="3.40.50.80">
    <property type="entry name" value="Nucleotide-binding domain of ferredoxin-NADP reductase (FNR) module"/>
    <property type="match status" value="1"/>
</dbReference>
<dbReference type="PANTHER" id="PTHR47354">
    <property type="entry name" value="NADH OXIDOREDUCTASE HCR"/>
    <property type="match status" value="1"/>
</dbReference>
<evidence type="ECO:0000256" key="6">
    <source>
        <dbReference type="ARBA" id="ARBA00023004"/>
    </source>
</evidence>
<dbReference type="InterPro" id="IPR017938">
    <property type="entry name" value="Riboflavin_synthase-like_b-brl"/>
</dbReference>
<dbReference type="PRINTS" id="PR00409">
    <property type="entry name" value="PHDIOXRDTASE"/>
</dbReference>
<dbReference type="InterPro" id="IPR017927">
    <property type="entry name" value="FAD-bd_FR_type"/>
</dbReference>
<keyword evidence="2" id="KW-0285">Flavoprotein</keyword>
<name>A0ABP5GHY5_9MICC</name>
<evidence type="ECO:0000256" key="4">
    <source>
        <dbReference type="ARBA" id="ARBA00022723"/>
    </source>
</evidence>
<dbReference type="InterPro" id="IPR012675">
    <property type="entry name" value="Beta-grasp_dom_sf"/>
</dbReference>
<sequence>MKPPKNAIQVRVEEVADVAEHIKRFRFAPVDNIELPVFSPGSNITVNMDGDERRIKNQYSLISSPEARDAYEISVLHVDDSRGGSEFMHRAVSPGDTLWINPPNNEFAIYDLAKKHLLIAGGIGITPFMPMTAQLAARDADFELHYAMRSKNRAAYADELREAIPEQLYTYQSSLGQRIQFNELLDDQPLGTHLYVCGPERMIDDVLEIARQAGWPDEDLHWEKFVGPPPGDPFDVTLAESDMEVHVGAEESILEAVEQAGVEPDFGCRGGVCGRCETTVVNVDGDIIHNDEFLTDDERASGEQIMICMSRFKGKDLTLKL</sequence>
<gene>
    <name evidence="10" type="ORF">GCM10009720_29050</name>
</gene>
<dbReference type="InterPro" id="IPR050415">
    <property type="entry name" value="MRET"/>
</dbReference>
<evidence type="ECO:0000259" key="9">
    <source>
        <dbReference type="PROSITE" id="PS51384"/>
    </source>
</evidence>
<dbReference type="PROSITE" id="PS51384">
    <property type="entry name" value="FAD_FR"/>
    <property type="match status" value="1"/>
</dbReference>
<evidence type="ECO:0000256" key="5">
    <source>
        <dbReference type="ARBA" id="ARBA00023002"/>
    </source>
</evidence>
<reference evidence="11" key="1">
    <citation type="journal article" date="2019" name="Int. J. Syst. Evol. Microbiol.">
        <title>The Global Catalogue of Microorganisms (GCM) 10K type strain sequencing project: providing services to taxonomists for standard genome sequencing and annotation.</title>
        <authorList>
            <consortium name="The Broad Institute Genomics Platform"/>
            <consortium name="The Broad Institute Genome Sequencing Center for Infectious Disease"/>
            <person name="Wu L."/>
            <person name="Ma J."/>
        </authorList>
    </citation>
    <scope>NUCLEOTIDE SEQUENCE [LARGE SCALE GENOMIC DNA]</scope>
    <source>
        <strain evidence="11">JCM 13595</strain>
    </source>
</reference>
<dbReference type="EMBL" id="BAAAMN010000071">
    <property type="protein sequence ID" value="GAA2046383.1"/>
    <property type="molecule type" value="Genomic_DNA"/>
</dbReference>
<feature type="domain" description="FAD-binding FR-type" evidence="9">
    <location>
        <begin position="5"/>
        <end position="110"/>
    </location>
</feature>
<protein>
    <submittedName>
        <fullName evidence="10">PDR/VanB family oxidoreductase</fullName>
    </submittedName>
</protein>
<comment type="cofactor">
    <cofactor evidence="1">
        <name>FAD</name>
        <dbReference type="ChEBI" id="CHEBI:57692"/>
    </cofactor>
</comment>
<comment type="caution">
    <text evidence="10">The sequence shown here is derived from an EMBL/GenBank/DDBJ whole genome shotgun (WGS) entry which is preliminary data.</text>
</comment>
<evidence type="ECO:0000313" key="10">
    <source>
        <dbReference type="EMBL" id="GAA2046383.1"/>
    </source>
</evidence>
<evidence type="ECO:0000313" key="11">
    <source>
        <dbReference type="Proteomes" id="UP001501461"/>
    </source>
</evidence>
<dbReference type="InterPro" id="IPR054582">
    <property type="entry name" value="DmmA-like_N"/>
</dbReference>
<keyword evidence="5" id="KW-0560">Oxidoreductase</keyword>
<dbReference type="CDD" id="cd00207">
    <property type="entry name" value="fer2"/>
    <property type="match status" value="1"/>
</dbReference>
<dbReference type="CDD" id="cd06185">
    <property type="entry name" value="PDR_like"/>
    <property type="match status" value="1"/>
</dbReference>
<dbReference type="InterPro" id="IPR036010">
    <property type="entry name" value="2Fe-2S_ferredoxin-like_sf"/>
</dbReference>
<dbReference type="Proteomes" id="UP001501461">
    <property type="component" value="Unassembled WGS sequence"/>
</dbReference>
<evidence type="ECO:0000256" key="3">
    <source>
        <dbReference type="ARBA" id="ARBA00022714"/>
    </source>
</evidence>
<dbReference type="Gene3D" id="3.10.20.30">
    <property type="match status" value="1"/>
</dbReference>
<keyword evidence="4" id="KW-0479">Metal-binding</keyword>
<dbReference type="PROSITE" id="PS51085">
    <property type="entry name" value="2FE2S_FER_2"/>
    <property type="match status" value="1"/>
</dbReference>
<keyword evidence="6" id="KW-0408">Iron</keyword>
<dbReference type="SUPFAM" id="SSF63380">
    <property type="entry name" value="Riboflavin synthase domain-like"/>
    <property type="match status" value="1"/>
</dbReference>
<dbReference type="Gene3D" id="2.40.30.10">
    <property type="entry name" value="Translation factors"/>
    <property type="match status" value="1"/>
</dbReference>
<proteinExistence type="predicted"/>